<dbReference type="PATRIC" id="fig|748449.3.peg.2162"/>
<dbReference type="CDD" id="cd05254">
    <property type="entry name" value="dTDP_HR_like_SDR_e"/>
    <property type="match status" value="1"/>
</dbReference>
<dbReference type="GO" id="GO:0008831">
    <property type="term" value="F:dTDP-4-dehydrorhamnose reductase activity"/>
    <property type="evidence" value="ECO:0007669"/>
    <property type="project" value="UniProtKB-EC"/>
</dbReference>
<dbReference type="Proteomes" id="UP000010880">
    <property type="component" value="Chromosome"/>
</dbReference>
<protein>
    <recommendedName>
        <fullName evidence="2">dTDP-4-dehydrorhamnose reductase</fullName>
        <ecNumber evidence="2">1.1.1.133</ecNumber>
    </recommendedName>
</protein>
<dbReference type="RefSeq" id="WP_015327835.1">
    <property type="nucleotide sequence ID" value="NC_019978.1"/>
</dbReference>
<dbReference type="InterPro" id="IPR036291">
    <property type="entry name" value="NAD(P)-bd_dom_sf"/>
</dbReference>
<keyword evidence="5" id="KW-1185">Reference proteome</keyword>
<dbReference type="UniPathway" id="UPA00124"/>
<dbReference type="Pfam" id="PF04321">
    <property type="entry name" value="RmlD_sub_bind"/>
    <property type="match status" value="1"/>
</dbReference>
<evidence type="ECO:0000256" key="1">
    <source>
        <dbReference type="ARBA" id="ARBA00010944"/>
    </source>
</evidence>
<gene>
    <name evidence="4" type="ordered locus">Halha_2245</name>
</gene>
<dbReference type="Gene3D" id="3.90.25.10">
    <property type="entry name" value="UDP-galactose 4-epimerase, domain 1"/>
    <property type="match status" value="1"/>
</dbReference>
<dbReference type="GO" id="GO:0019305">
    <property type="term" value="P:dTDP-rhamnose biosynthetic process"/>
    <property type="evidence" value="ECO:0007669"/>
    <property type="project" value="UniProtKB-UniPathway"/>
</dbReference>
<dbReference type="PANTHER" id="PTHR10491:SF4">
    <property type="entry name" value="METHIONINE ADENOSYLTRANSFERASE 2 SUBUNIT BETA"/>
    <property type="match status" value="1"/>
</dbReference>
<comment type="function">
    <text evidence="2">Catalyzes the reduction of dTDP-6-deoxy-L-lyxo-4-hexulose to yield dTDP-L-rhamnose.</text>
</comment>
<name>L0KAS9_HALHC</name>
<dbReference type="SUPFAM" id="SSF51735">
    <property type="entry name" value="NAD(P)-binding Rossmann-fold domains"/>
    <property type="match status" value="1"/>
</dbReference>
<dbReference type="NCBIfam" id="TIGR01214">
    <property type="entry name" value="rmlD"/>
    <property type="match status" value="1"/>
</dbReference>
<organism evidence="4 5">
    <name type="scientific">Halobacteroides halobius (strain ATCC 35273 / DSM 5150 / MD-1)</name>
    <dbReference type="NCBI Taxonomy" id="748449"/>
    <lineage>
        <taxon>Bacteria</taxon>
        <taxon>Bacillati</taxon>
        <taxon>Bacillota</taxon>
        <taxon>Clostridia</taxon>
        <taxon>Halanaerobiales</taxon>
        <taxon>Halobacteroidaceae</taxon>
        <taxon>Halobacteroides</taxon>
    </lineage>
</organism>
<dbReference type="HOGENOM" id="CLU_045518_1_2_9"/>
<dbReference type="PANTHER" id="PTHR10491">
    <property type="entry name" value="DTDP-4-DEHYDRORHAMNOSE REDUCTASE"/>
    <property type="match status" value="1"/>
</dbReference>
<feature type="domain" description="RmlD-like substrate binding" evidence="3">
    <location>
        <begin position="1"/>
        <end position="275"/>
    </location>
</feature>
<keyword evidence="2" id="KW-0560">Oxidoreductase</keyword>
<evidence type="ECO:0000256" key="2">
    <source>
        <dbReference type="RuleBase" id="RU364082"/>
    </source>
</evidence>
<dbReference type="FunFam" id="3.40.50.720:FF:000159">
    <property type="entry name" value="dTDP-4-dehydrorhamnose reductase"/>
    <property type="match status" value="1"/>
</dbReference>
<keyword evidence="2" id="KW-0521">NADP</keyword>
<reference evidence="5" key="1">
    <citation type="submission" date="2012-02" db="EMBL/GenBank/DDBJ databases">
        <title>The complete genome of Halobacteroides halobius DSM 5150.</title>
        <authorList>
            <person name="Lucas S."/>
            <person name="Copeland A."/>
            <person name="Lapidus A."/>
            <person name="Glavina del Rio T."/>
            <person name="Dalin E."/>
            <person name="Tice H."/>
            <person name="Bruce D."/>
            <person name="Goodwin L."/>
            <person name="Pitluck S."/>
            <person name="Peters L."/>
            <person name="Mikhailova N."/>
            <person name="Gu W."/>
            <person name="Kyrpides N."/>
            <person name="Mavromatis K."/>
            <person name="Ivanova N."/>
            <person name="Brettin T."/>
            <person name="Detter J.C."/>
            <person name="Han C."/>
            <person name="Larimer F."/>
            <person name="Land M."/>
            <person name="Hauser L."/>
            <person name="Markowitz V."/>
            <person name="Cheng J.-F."/>
            <person name="Hugenholtz P."/>
            <person name="Woyke T."/>
            <person name="Wu D."/>
            <person name="Tindall B."/>
            <person name="Pomrenke H."/>
            <person name="Brambilla E."/>
            <person name="Klenk H.-P."/>
            <person name="Eisen J.A."/>
        </authorList>
    </citation>
    <scope>NUCLEOTIDE SEQUENCE [LARGE SCALE GENOMIC DNA]</scope>
    <source>
        <strain evidence="5">ATCC 35273 / DSM 5150 / MD-1</strain>
    </source>
</reference>
<evidence type="ECO:0000313" key="4">
    <source>
        <dbReference type="EMBL" id="AGB42121.1"/>
    </source>
</evidence>
<evidence type="ECO:0000259" key="3">
    <source>
        <dbReference type="Pfam" id="PF04321"/>
    </source>
</evidence>
<accession>L0KAS9</accession>
<dbReference type="OrthoDB" id="9803892at2"/>
<dbReference type="InterPro" id="IPR029903">
    <property type="entry name" value="RmlD-like-bd"/>
</dbReference>
<dbReference type="InterPro" id="IPR005913">
    <property type="entry name" value="dTDP_dehydrorham_reduct"/>
</dbReference>
<dbReference type="AlphaFoldDB" id="L0KAS9"/>
<comment type="pathway">
    <text evidence="2">Carbohydrate biosynthesis; dTDP-L-rhamnose biosynthesis.</text>
</comment>
<dbReference type="STRING" id="748449.Halha_2245"/>
<dbReference type="Gene3D" id="3.40.50.720">
    <property type="entry name" value="NAD(P)-binding Rossmann-like Domain"/>
    <property type="match status" value="1"/>
</dbReference>
<dbReference type="EC" id="1.1.1.133" evidence="2"/>
<dbReference type="GO" id="GO:0005829">
    <property type="term" value="C:cytosol"/>
    <property type="evidence" value="ECO:0007669"/>
    <property type="project" value="TreeGrafter"/>
</dbReference>
<sequence>MKILITGGKGQLGLDLKKLLDKEHEVYAWDIDELDITQGEEVINKIAGLNPEIIIHAAAYTDVDGCEENMNLAYQVNAYGTRNVAVACQECNARLVYISTDFVFDGTKDKPYIEFDQANPLNIYGESKLAGEEFVKNLLNRYYIVRTAWLYGEDGNNFIKTMLELAKKKESLDVVNDQVGSPTYTRDLSQAIQELITTDLYGIYHVSNSGESSWYQFARKIFEYTETEIEVNPVTSQEFTRLATRPKYSVMQNYSLEQGLDYKMRNWEEALKDYLN</sequence>
<proteinExistence type="inferred from homology"/>
<evidence type="ECO:0000313" key="5">
    <source>
        <dbReference type="Proteomes" id="UP000010880"/>
    </source>
</evidence>
<dbReference type="eggNOG" id="COG1091">
    <property type="taxonomic scope" value="Bacteria"/>
</dbReference>
<dbReference type="EMBL" id="CP003359">
    <property type="protein sequence ID" value="AGB42121.1"/>
    <property type="molecule type" value="Genomic_DNA"/>
</dbReference>
<dbReference type="KEGG" id="hhl:Halha_2245"/>
<comment type="similarity">
    <text evidence="1 2">Belongs to the dTDP-4-dehydrorhamnose reductase family.</text>
</comment>